<comment type="cofactor">
    <cofactor evidence="7">
        <name>Zn(2+)</name>
        <dbReference type="ChEBI" id="CHEBI:29105"/>
    </cofactor>
    <text evidence="7">Binds 1 zinc ion.</text>
</comment>
<dbReference type="GO" id="GO:0004521">
    <property type="term" value="F:RNA endonuclease activity"/>
    <property type="evidence" value="ECO:0007669"/>
    <property type="project" value="UniProtKB-UniRule"/>
</dbReference>
<keyword evidence="2 7" id="KW-0540">Nuclease</keyword>
<dbReference type="GO" id="GO:0005737">
    <property type="term" value="C:cytoplasm"/>
    <property type="evidence" value="ECO:0007669"/>
    <property type="project" value="UniProtKB-SubCell"/>
</dbReference>
<reference evidence="8" key="1">
    <citation type="submission" date="2023-05" db="EMBL/GenBank/DDBJ databases">
        <authorList>
            <person name="Zhang X."/>
        </authorList>
    </citation>
    <scope>NUCLEOTIDE SEQUENCE</scope>
    <source>
        <strain evidence="8">YF14B1</strain>
    </source>
</reference>
<dbReference type="NCBIfam" id="TIGR00043">
    <property type="entry name" value="rRNA maturation RNase YbeY"/>
    <property type="match status" value="1"/>
</dbReference>
<evidence type="ECO:0000256" key="1">
    <source>
        <dbReference type="ARBA" id="ARBA00010875"/>
    </source>
</evidence>
<comment type="subcellular location">
    <subcellularLocation>
        <location evidence="7">Cytoplasm</location>
    </subcellularLocation>
</comment>
<dbReference type="GO" id="GO:0004222">
    <property type="term" value="F:metalloendopeptidase activity"/>
    <property type="evidence" value="ECO:0007669"/>
    <property type="project" value="InterPro"/>
</dbReference>
<keyword evidence="7" id="KW-0690">Ribosome biogenesis</keyword>
<keyword evidence="4 7" id="KW-0255">Endonuclease</keyword>
<accession>A0AAE3U9M9</accession>
<evidence type="ECO:0000256" key="6">
    <source>
        <dbReference type="ARBA" id="ARBA00022833"/>
    </source>
</evidence>
<evidence type="ECO:0000256" key="4">
    <source>
        <dbReference type="ARBA" id="ARBA00022759"/>
    </source>
</evidence>
<evidence type="ECO:0000256" key="7">
    <source>
        <dbReference type="HAMAP-Rule" id="MF_00009"/>
    </source>
</evidence>
<evidence type="ECO:0000256" key="5">
    <source>
        <dbReference type="ARBA" id="ARBA00022801"/>
    </source>
</evidence>
<dbReference type="InterPro" id="IPR002036">
    <property type="entry name" value="YbeY"/>
</dbReference>
<keyword evidence="6 7" id="KW-0862">Zinc</keyword>
<keyword evidence="7" id="KW-0963">Cytoplasm</keyword>
<protein>
    <recommendedName>
        <fullName evidence="7">Endoribonuclease YbeY</fullName>
        <ecNumber evidence="7">3.1.-.-</ecNumber>
    </recommendedName>
</protein>
<dbReference type="AlphaFoldDB" id="A0AAE3U9M9"/>
<dbReference type="GO" id="GO:0008270">
    <property type="term" value="F:zinc ion binding"/>
    <property type="evidence" value="ECO:0007669"/>
    <property type="project" value="UniProtKB-UniRule"/>
</dbReference>
<sequence>MASISYFTEDTTFQITQKRSLTAWIKQVILDEGYQLELLNFIFCSDNYLLSINKQYLDHDYFTDIITFEQSEDPSTIEGDIFISIDRVKENADTFNTKFSQELYRVMIHGVLHLCGYMDHTPEEKEQMRDKESYYLHILSIKHST</sequence>
<comment type="function">
    <text evidence="7">Single strand-specific metallo-endoribonuclease involved in late-stage 70S ribosome quality control and in maturation of the 3' terminus of the 16S rRNA.</text>
</comment>
<keyword evidence="5 7" id="KW-0378">Hydrolase</keyword>
<proteinExistence type="inferred from homology"/>
<keyword evidence="3 7" id="KW-0479">Metal-binding</keyword>
<dbReference type="PANTHER" id="PTHR46986">
    <property type="entry name" value="ENDORIBONUCLEASE YBEY, CHLOROPLASTIC"/>
    <property type="match status" value="1"/>
</dbReference>
<dbReference type="SUPFAM" id="SSF55486">
    <property type="entry name" value="Metalloproteases ('zincins'), catalytic domain"/>
    <property type="match status" value="1"/>
</dbReference>
<feature type="binding site" evidence="7">
    <location>
        <position position="113"/>
    </location>
    <ligand>
        <name>Zn(2+)</name>
        <dbReference type="ChEBI" id="CHEBI:29105"/>
        <note>catalytic</note>
    </ligand>
</feature>
<gene>
    <name evidence="7 8" type="primary">ybeY</name>
    <name evidence="8" type="ORF">QNI16_18150</name>
</gene>
<dbReference type="Proteomes" id="UP001241110">
    <property type="component" value="Unassembled WGS sequence"/>
</dbReference>
<dbReference type="RefSeq" id="WP_313981554.1">
    <property type="nucleotide sequence ID" value="NZ_JASJOS010000007.1"/>
</dbReference>
<evidence type="ECO:0000256" key="3">
    <source>
        <dbReference type="ARBA" id="ARBA00022723"/>
    </source>
</evidence>
<dbReference type="Gene3D" id="3.40.390.30">
    <property type="entry name" value="Metalloproteases ('zincins'), catalytic domain"/>
    <property type="match status" value="1"/>
</dbReference>
<feature type="binding site" evidence="7">
    <location>
        <position position="109"/>
    </location>
    <ligand>
        <name>Zn(2+)</name>
        <dbReference type="ChEBI" id="CHEBI:29105"/>
        <note>catalytic</note>
    </ligand>
</feature>
<evidence type="ECO:0000256" key="2">
    <source>
        <dbReference type="ARBA" id="ARBA00022722"/>
    </source>
</evidence>
<feature type="binding site" evidence="7">
    <location>
        <position position="119"/>
    </location>
    <ligand>
        <name>Zn(2+)</name>
        <dbReference type="ChEBI" id="CHEBI:29105"/>
        <note>catalytic</note>
    </ligand>
</feature>
<dbReference type="PANTHER" id="PTHR46986:SF1">
    <property type="entry name" value="ENDORIBONUCLEASE YBEY, CHLOROPLASTIC"/>
    <property type="match status" value="1"/>
</dbReference>
<dbReference type="HAMAP" id="MF_00009">
    <property type="entry name" value="Endoribonucl_YbeY"/>
    <property type="match status" value="1"/>
</dbReference>
<evidence type="ECO:0000313" key="9">
    <source>
        <dbReference type="Proteomes" id="UP001241110"/>
    </source>
</evidence>
<keyword evidence="7" id="KW-0698">rRNA processing</keyword>
<evidence type="ECO:0000313" key="8">
    <source>
        <dbReference type="EMBL" id="MDJ1482433.1"/>
    </source>
</evidence>
<name>A0AAE3U9M9_9BACT</name>
<dbReference type="EMBL" id="JASJOS010000007">
    <property type="protein sequence ID" value="MDJ1482433.1"/>
    <property type="molecule type" value="Genomic_DNA"/>
</dbReference>
<comment type="caution">
    <text evidence="8">The sequence shown here is derived from an EMBL/GenBank/DDBJ whole genome shotgun (WGS) entry which is preliminary data.</text>
</comment>
<organism evidence="8 9">
    <name type="scientific">Xanthocytophaga flava</name>
    <dbReference type="NCBI Taxonomy" id="3048013"/>
    <lineage>
        <taxon>Bacteria</taxon>
        <taxon>Pseudomonadati</taxon>
        <taxon>Bacteroidota</taxon>
        <taxon>Cytophagia</taxon>
        <taxon>Cytophagales</taxon>
        <taxon>Rhodocytophagaceae</taxon>
        <taxon>Xanthocytophaga</taxon>
    </lineage>
</organism>
<comment type="similarity">
    <text evidence="1 7">Belongs to the endoribonuclease YbeY family.</text>
</comment>
<dbReference type="InterPro" id="IPR023091">
    <property type="entry name" value="MetalPrtase_cat_dom_sf_prd"/>
</dbReference>
<dbReference type="GO" id="GO:0006364">
    <property type="term" value="P:rRNA processing"/>
    <property type="evidence" value="ECO:0007669"/>
    <property type="project" value="UniProtKB-UniRule"/>
</dbReference>
<dbReference type="Pfam" id="PF02130">
    <property type="entry name" value="YbeY"/>
    <property type="match status" value="1"/>
</dbReference>
<dbReference type="EC" id="3.1.-.-" evidence="7"/>